<dbReference type="Gene3D" id="1.10.510.10">
    <property type="entry name" value="Transferase(Phosphotransferase) domain 1"/>
    <property type="match status" value="1"/>
</dbReference>
<dbReference type="PROSITE" id="PS50011">
    <property type="entry name" value="PROTEIN_KINASE_DOM"/>
    <property type="match status" value="1"/>
</dbReference>
<dbReference type="CDD" id="cd05121">
    <property type="entry name" value="ABC1_ADCK3-like"/>
    <property type="match status" value="1"/>
</dbReference>
<dbReference type="RefSeq" id="WP_135872921.1">
    <property type="nucleotide sequence ID" value="NZ_SRSC01000006.1"/>
</dbReference>
<gene>
    <name evidence="4" type="ORF">E4633_19600</name>
</gene>
<evidence type="ECO:0000313" key="4">
    <source>
        <dbReference type="EMBL" id="TGU70011.1"/>
    </source>
</evidence>
<evidence type="ECO:0000313" key="5">
    <source>
        <dbReference type="Proteomes" id="UP000306416"/>
    </source>
</evidence>
<evidence type="ECO:0000256" key="2">
    <source>
        <dbReference type="SAM" id="Phobius"/>
    </source>
</evidence>
<reference evidence="4 5" key="1">
    <citation type="submission" date="2019-04" db="EMBL/GenBank/DDBJ databases">
        <title>Geobacter oryzae sp. nov., ferric-reducing bacteria isolated from paddy soil.</title>
        <authorList>
            <person name="Xu Z."/>
            <person name="Masuda Y."/>
            <person name="Itoh H."/>
            <person name="Senoo K."/>
        </authorList>
    </citation>
    <scope>NUCLEOTIDE SEQUENCE [LARGE SCALE GENOMIC DNA]</scope>
    <source>
        <strain evidence="4 5">Red111</strain>
    </source>
</reference>
<dbReference type="GO" id="GO:0005524">
    <property type="term" value="F:ATP binding"/>
    <property type="evidence" value="ECO:0007669"/>
    <property type="project" value="InterPro"/>
</dbReference>
<comment type="similarity">
    <text evidence="1">Belongs to the protein kinase superfamily. ADCK protein kinase family.</text>
</comment>
<dbReference type="InterPro" id="IPR050154">
    <property type="entry name" value="UbiB_kinase"/>
</dbReference>
<dbReference type="EMBL" id="SRSC01000006">
    <property type="protein sequence ID" value="TGU70011.1"/>
    <property type="molecule type" value="Genomic_DNA"/>
</dbReference>
<keyword evidence="2" id="KW-0472">Membrane</keyword>
<dbReference type="GO" id="GO:0004672">
    <property type="term" value="F:protein kinase activity"/>
    <property type="evidence" value="ECO:0007669"/>
    <property type="project" value="InterPro"/>
</dbReference>
<accession>A0A4S1C9Q6</accession>
<evidence type="ECO:0000259" key="3">
    <source>
        <dbReference type="PROSITE" id="PS50011"/>
    </source>
</evidence>
<dbReference type="PANTHER" id="PTHR10566">
    <property type="entry name" value="CHAPERONE-ACTIVITY OF BC1 COMPLEX CABC1 -RELATED"/>
    <property type="match status" value="1"/>
</dbReference>
<dbReference type="AlphaFoldDB" id="A0A4S1C9Q6"/>
<organism evidence="4 5">
    <name type="scientific">Geomonas terrae</name>
    <dbReference type="NCBI Taxonomy" id="2562681"/>
    <lineage>
        <taxon>Bacteria</taxon>
        <taxon>Pseudomonadati</taxon>
        <taxon>Thermodesulfobacteriota</taxon>
        <taxon>Desulfuromonadia</taxon>
        <taxon>Geobacterales</taxon>
        <taxon>Geobacteraceae</taxon>
        <taxon>Geomonas</taxon>
    </lineage>
</organism>
<dbReference type="InterPro" id="IPR000719">
    <property type="entry name" value="Prot_kinase_dom"/>
</dbReference>
<keyword evidence="4" id="KW-0830">Ubiquinone</keyword>
<dbReference type="Proteomes" id="UP000306416">
    <property type="component" value="Unassembled WGS sequence"/>
</dbReference>
<sequence>MFRIVNINRNVRSIRRYRQIITVIGGYGLGHLLEYLNLGQVVDFSRRVLRRRPPKAAHLSAPERLRLALEELGTTFIKLGQLLSTRADIIPASFVQELTHLQDKIPCIPFEEIKEQIEHELGVPLEQRFLYVEPEAIAGASIAQVHRATLVTGEDVVVKVRRPGVVEAVETDIDILMGVALLLERHMARSDIYDPVGVVREFSYTIRREMDLTREGHAIEKIRDNFKGDATLYFPKVYWEATSKGVLTTEYVEGIKVSDTLAIEEAGLDHREIAARGARVFLKMVLEHGFFHGDPHPGNVLILKDNVICLLDFGMVGRLDPAVKRYLTDVLVAVINRDVEGLAYVIVEAGDAAETVNMQALKKALAEFIDSYFEIPLKEIEVGRMLMEFIDLISTHRIKVHPDLTMLVKVLVVVEGMGRRLDPDFDMVGHLRPFLEREFRRQRSPGRLFHEMEQGIEGYLTLARNLPRDVREILNKVNRNKFRIDLEHRGLDRFSKELDRSANRLCLSLIIAALLIGSSIAMQGNRGPMLWGLPAFAFFGYTCAGLVGIWWMIAILRSGRL</sequence>
<feature type="transmembrane region" description="Helical" evidence="2">
    <location>
        <begin position="535"/>
        <end position="556"/>
    </location>
</feature>
<dbReference type="SUPFAM" id="SSF56112">
    <property type="entry name" value="Protein kinase-like (PK-like)"/>
    <property type="match status" value="1"/>
</dbReference>
<keyword evidence="2" id="KW-1133">Transmembrane helix</keyword>
<protein>
    <submittedName>
        <fullName evidence="4">Ubiquinone biosynthesis protein UbiB</fullName>
    </submittedName>
</protein>
<keyword evidence="5" id="KW-1185">Reference proteome</keyword>
<proteinExistence type="inferred from homology"/>
<dbReference type="PANTHER" id="PTHR10566:SF113">
    <property type="entry name" value="PROTEIN ACTIVITY OF BC1 COMPLEX KINASE 7, CHLOROPLASTIC"/>
    <property type="match status" value="1"/>
</dbReference>
<keyword evidence="2" id="KW-0812">Transmembrane</keyword>
<evidence type="ECO:0000256" key="1">
    <source>
        <dbReference type="ARBA" id="ARBA00009670"/>
    </source>
</evidence>
<dbReference type="Pfam" id="PF03109">
    <property type="entry name" value="ABC1"/>
    <property type="match status" value="1"/>
</dbReference>
<dbReference type="InterPro" id="IPR011009">
    <property type="entry name" value="Kinase-like_dom_sf"/>
</dbReference>
<name>A0A4S1C9Q6_9BACT</name>
<comment type="caution">
    <text evidence="4">The sequence shown here is derived from an EMBL/GenBank/DDBJ whole genome shotgun (WGS) entry which is preliminary data.</text>
</comment>
<feature type="domain" description="Protein kinase" evidence="3">
    <location>
        <begin position="131"/>
        <end position="435"/>
    </location>
</feature>
<dbReference type="InterPro" id="IPR004147">
    <property type="entry name" value="ABC1_dom"/>
</dbReference>